<evidence type="ECO:0000256" key="1">
    <source>
        <dbReference type="ARBA" id="ARBA00023125"/>
    </source>
</evidence>
<dbReference type="InterPro" id="IPR001387">
    <property type="entry name" value="Cro/C1-type_HTH"/>
</dbReference>
<dbReference type="RefSeq" id="WP_338345118.1">
    <property type="nucleotide sequence ID" value="NZ_CAUZLK010000006.1"/>
</dbReference>
<comment type="caution">
    <text evidence="4">The sequence shown here is derived from an EMBL/GenBank/DDBJ whole genome shotgun (WGS) entry which is preliminary data.</text>
</comment>
<gene>
    <name evidence="4" type="ORF">R54839_PPFHFPJH_01184</name>
</gene>
<feature type="transmembrane region" description="Helical" evidence="2">
    <location>
        <begin position="171"/>
        <end position="192"/>
    </location>
</feature>
<organism evidence="4 5">
    <name type="scientific">Fructobacillus fructosus</name>
    <dbReference type="NCBI Taxonomy" id="1631"/>
    <lineage>
        <taxon>Bacteria</taxon>
        <taxon>Bacillati</taxon>
        <taxon>Bacillota</taxon>
        <taxon>Bacilli</taxon>
        <taxon>Lactobacillales</taxon>
        <taxon>Lactobacillaceae</taxon>
        <taxon>Fructobacillus</taxon>
    </lineage>
</organism>
<dbReference type="Proteomes" id="UP001314261">
    <property type="component" value="Unassembled WGS sequence"/>
</dbReference>
<keyword evidence="1" id="KW-0238">DNA-binding</keyword>
<feature type="transmembrane region" description="Helical" evidence="2">
    <location>
        <begin position="84"/>
        <end position="106"/>
    </location>
</feature>
<keyword evidence="2" id="KW-0472">Membrane</keyword>
<evidence type="ECO:0000313" key="5">
    <source>
        <dbReference type="Proteomes" id="UP001314261"/>
    </source>
</evidence>
<keyword evidence="2" id="KW-1133">Transmembrane helix</keyword>
<feature type="domain" description="HTH cro/C1-type" evidence="3">
    <location>
        <begin position="7"/>
        <end position="61"/>
    </location>
</feature>
<dbReference type="InterPro" id="IPR010982">
    <property type="entry name" value="Lambda_DNA-bd_dom_sf"/>
</dbReference>
<protein>
    <submittedName>
        <fullName evidence="4">XRE-family HTH domain (XRE)</fullName>
    </submittedName>
</protein>
<evidence type="ECO:0000256" key="2">
    <source>
        <dbReference type="SAM" id="Phobius"/>
    </source>
</evidence>
<dbReference type="SMART" id="SM00530">
    <property type="entry name" value="HTH_XRE"/>
    <property type="match status" value="1"/>
</dbReference>
<dbReference type="Pfam" id="PF01381">
    <property type="entry name" value="HTH_3"/>
    <property type="match status" value="1"/>
</dbReference>
<proteinExistence type="predicted"/>
<accession>A0ABM9MXH5</accession>
<sequence length="202" mass="23036">MQIGEKIKRIRTTFNLTQEELGQDLHLTRQTISNWEKGKSYPSIQDIVTISDRYHVSLDELLKEDQEMLAHFESVDRQSVRQQYLYALAYCISIVCLAIGLLSRYVTLSSQVTTVAAIILLVSVITLYLTVQKPVVIYRNKWALLALAIAFLYFISQIDGIPTAVNTSFSLGMLMGSVFSLFLKMSVVYFIPQVPQLFRTKK</sequence>
<dbReference type="Gene3D" id="1.10.260.40">
    <property type="entry name" value="lambda repressor-like DNA-binding domains"/>
    <property type="match status" value="1"/>
</dbReference>
<dbReference type="PROSITE" id="PS50943">
    <property type="entry name" value="HTH_CROC1"/>
    <property type="match status" value="1"/>
</dbReference>
<dbReference type="CDD" id="cd00093">
    <property type="entry name" value="HTH_XRE"/>
    <property type="match status" value="1"/>
</dbReference>
<keyword evidence="2" id="KW-0812">Transmembrane</keyword>
<evidence type="ECO:0000313" key="4">
    <source>
        <dbReference type="EMBL" id="CAK1247268.1"/>
    </source>
</evidence>
<name>A0ABM9MXH5_9LACO</name>
<evidence type="ECO:0000259" key="3">
    <source>
        <dbReference type="PROSITE" id="PS50943"/>
    </source>
</evidence>
<dbReference type="SUPFAM" id="SSF47413">
    <property type="entry name" value="lambda repressor-like DNA-binding domains"/>
    <property type="match status" value="1"/>
</dbReference>
<reference evidence="4 5" key="1">
    <citation type="submission" date="2023-10" db="EMBL/GenBank/DDBJ databases">
        <authorList>
            <person name="Botero Cardona J."/>
        </authorList>
    </citation>
    <scope>NUCLEOTIDE SEQUENCE [LARGE SCALE GENOMIC DNA]</scope>
    <source>
        <strain evidence="4 5">R-54839</strain>
    </source>
</reference>
<dbReference type="PANTHER" id="PTHR46558:SF15">
    <property type="entry name" value="HELIX-TURN-HELIX DOMAIN PROTEIN"/>
    <property type="match status" value="1"/>
</dbReference>
<dbReference type="PANTHER" id="PTHR46558">
    <property type="entry name" value="TRACRIPTIONAL REGULATORY PROTEIN-RELATED-RELATED"/>
    <property type="match status" value="1"/>
</dbReference>
<feature type="transmembrane region" description="Helical" evidence="2">
    <location>
        <begin position="112"/>
        <end position="131"/>
    </location>
</feature>
<keyword evidence="5" id="KW-1185">Reference proteome</keyword>
<dbReference type="EMBL" id="CAUZLR010000007">
    <property type="protein sequence ID" value="CAK1247268.1"/>
    <property type="molecule type" value="Genomic_DNA"/>
</dbReference>
<feature type="transmembrane region" description="Helical" evidence="2">
    <location>
        <begin position="143"/>
        <end position="165"/>
    </location>
</feature>